<dbReference type="PANTHER" id="PTHR13847:SF287">
    <property type="entry name" value="FAD-DEPENDENT OXIDOREDUCTASE DOMAIN-CONTAINING PROTEIN 1"/>
    <property type="match status" value="1"/>
</dbReference>
<evidence type="ECO:0000313" key="4">
    <source>
        <dbReference type="Proteomes" id="UP000199079"/>
    </source>
</evidence>
<dbReference type="Proteomes" id="UP000199079">
    <property type="component" value="Unassembled WGS sequence"/>
</dbReference>
<accession>A0A1H3KR38</accession>
<dbReference type="SUPFAM" id="SSF51905">
    <property type="entry name" value="FAD/NAD(P)-binding domain"/>
    <property type="match status" value="1"/>
</dbReference>
<dbReference type="AlphaFoldDB" id="A0A1H3KR38"/>
<protein>
    <submittedName>
        <fullName evidence="3">Glycine/D-amino acid oxidase</fullName>
    </submittedName>
</protein>
<organism evidence="3 4">
    <name type="scientific">Halopenitus persicus</name>
    <dbReference type="NCBI Taxonomy" id="1048396"/>
    <lineage>
        <taxon>Archaea</taxon>
        <taxon>Methanobacteriati</taxon>
        <taxon>Methanobacteriota</taxon>
        <taxon>Stenosarchaea group</taxon>
        <taxon>Halobacteria</taxon>
        <taxon>Halobacteriales</taxon>
        <taxon>Haloferacaceae</taxon>
        <taxon>Halopenitus</taxon>
    </lineage>
</organism>
<dbReference type="Gene3D" id="3.50.50.60">
    <property type="entry name" value="FAD/NAD(P)-binding domain"/>
    <property type="match status" value="1"/>
</dbReference>
<dbReference type="PANTHER" id="PTHR13847">
    <property type="entry name" value="SARCOSINE DEHYDROGENASE-RELATED"/>
    <property type="match status" value="1"/>
</dbReference>
<dbReference type="InterPro" id="IPR036188">
    <property type="entry name" value="FAD/NAD-bd_sf"/>
</dbReference>
<evidence type="ECO:0000256" key="1">
    <source>
        <dbReference type="ARBA" id="ARBA00023002"/>
    </source>
</evidence>
<reference evidence="4" key="1">
    <citation type="submission" date="2016-10" db="EMBL/GenBank/DDBJ databases">
        <authorList>
            <person name="Varghese N."/>
            <person name="Submissions S."/>
        </authorList>
    </citation>
    <scope>NUCLEOTIDE SEQUENCE [LARGE SCALE GENOMIC DNA]</scope>
    <source>
        <strain evidence="4">DC30,IBRC 10041,KCTC 4046</strain>
    </source>
</reference>
<sequence>MTRVAVVGSGVAGLSTAYRLAPDHDVVVLDRDAIGNGTSSRASGVITTPVDYPDQPAWSRHAIEFFRELDGTGVFEWTDREYVRGVRPADVDAARETATSNNDAEESSATEVRLVDADAYADVFDAEAPYEKALVWPGTGYFDVDEFLATMRRECVRRGVEFRPDTTVESVRVTDGAVAGDEVAGVETEYGTVDADAVVAAAGSATPDLLADVLRVPIRPFTWNVAYLEADLPDGVPMGGDPVLGAYWRGTRDGRLLVGIEHQYGGSDRATAPPEDPREIGDELDRLLREELPGILASVDADAPVVRYECCPMADATTPDAKPIIDAPAEAPDGLVVAAGFHGAGVMAADSIGTAVRAHLTGEPAPFSLSPFTLDRFESRDADFPFRTMFRQSVPGRDGGA</sequence>
<feature type="domain" description="FAD dependent oxidoreductase" evidence="2">
    <location>
        <begin position="3"/>
        <end position="355"/>
    </location>
</feature>
<dbReference type="GO" id="GO:0016491">
    <property type="term" value="F:oxidoreductase activity"/>
    <property type="evidence" value="ECO:0007669"/>
    <property type="project" value="UniProtKB-KW"/>
</dbReference>
<dbReference type="EMBL" id="FNPC01000006">
    <property type="protein sequence ID" value="SDY54479.1"/>
    <property type="molecule type" value="Genomic_DNA"/>
</dbReference>
<dbReference type="GO" id="GO:0005737">
    <property type="term" value="C:cytoplasm"/>
    <property type="evidence" value="ECO:0007669"/>
    <property type="project" value="TreeGrafter"/>
</dbReference>
<dbReference type="RefSeq" id="WP_092733208.1">
    <property type="nucleotide sequence ID" value="NZ_FNPC01000006.1"/>
</dbReference>
<keyword evidence="4" id="KW-1185">Reference proteome</keyword>
<dbReference type="Pfam" id="PF01266">
    <property type="entry name" value="DAO"/>
    <property type="match status" value="1"/>
</dbReference>
<name>A0A1H3KR38_9EURY</name>
<dbReference type="InterPro" id="IPR006076">
    <property type="entry name" value="FAD-dep_OxRdtase"/>
</dbReference>
<gene>
    <name evidence="3" type="ORF">SAMN05216564_106115</name>
</gene>
<proteinExistence type="predicted"/>
<evidence type="ECO:0000259" key="2">
    <source>
        <dbReference type="Pfam" id="PF01266"/>
    </source>
</evidence>
<dbReference type="OrthoDB" id="168391at2157"/>
<keyword evidence="1" id="KW-0560">Oxidoreductase</keyword>
<evidence type="ECO:0000313" key="3">
    <source>
        <dbReference type="EMBL" id="SDY54479.1"/>
    </source>
</evidence>
<dbReference type="Gene3D" id="3.30.9.10">
    <property type="entry name" value="D-Amino Acid Oxidase, subunit A, domain 2"/>
    <property type="match status" value="1"/>
</dbReference>